<evidence type="ECO:0000256" key="4">
    <source>
        <dbReference type="ARBA" id="ARBA00022833"/>
    </source>
</evidence>
<evidence type="ECO:0000256" key="1">
    <source>
        <dbReference type="ARBA" id="ARBA00022670"/>
    </source>
</evidence>
<evidence type="ECO:0000313" key="9">
    <source>
        <dbReference type="Proteomes" id="UP000516093"/>
    </source>
</evidence>
<sequence>MKLSSSLQLALGLVFSVVITPAVAQTVSVDPESHCLMLPLDPTSRAQASALVVEGEVLDARSFWDARHRRIYTAHRIRVFKVFKGTAAAELTVITEGGTVDLSRQELTNTLRLFPGEQGVLFLYPAPFAGIEAAGQAWTAYGSEQGFIRYDLTQASASEPFRQYPLVSQNFYAELKLTTGQPTLEVTANPVLAAAQAQRARPAVAAKGTAPVVSGLSPLIISAGTNSVLTITGSGFGATRGTGFVSFLNADDGGETRTRAKASDYISWTDTRIQVRVPSNGTVPSLPNSSDPERSAPAGTGPVRVTSADQLEGTSGVPITVLYAVSNVETEGTGEIVRPGHINQNGKGGYTLRLESGLAGNAPAVAAFRRALATWRCQTGMNWEIGANSTKRGSDEDDENVIGFDFGTGDSQLPARVLGRTTSYYEGCRVGSGPVYFWVSEIDMQLDTETAWQYGPGNPSANQIDFESVVVHELGHAQQLSHVILPAAVMHYAVARGQQSRQINPVSDVAGGRLLLRTRSFVPPACGSVSPLLPAPLTSVDANALAGIGNQISWTTQDECFLREFVIERAADTTAWQPLATVQPGSAGGQYTYIDATPLTGRSFYRLRVRRPDNSLDNTQPQAVTALVGSGPMAEGLQLFPNPLDEGPASLLYIGAATGQLTLDIYDAIGRRRRTEQVNYQSGRPFFLTLTDLRSGWYIVRWRDQTGKTGSLNFVRSTND</sequence>
<evidence type="ECO:0000256" key="3">
    <source>
        <dbReference type="ARBA" id="ARBA00022801"/>
    </source>
</evidence>
<keyword evidence="2" id="KW-0479">Metal-binding</keyword>
<keyword evidence="8" id="KW-0482">Metalloprotease</keyword>
<name>A0A7H0GXY1_9BACT</name>
<accession>A0A7H0GXY1</accession>
<feature type="domain" description="Peptidase M10 metallopeptidase" evidence="7">
    <location>
        <begin position="402"/>
        <end position="501"/>
    </location>
</feature>
<keyword evidence="6" id="KW-0732">Signal</keyword>
<dbReference type="RefSeq" id="WP_187733370.1">
    <property type="nucleotide sequence ID" value="NZ_BMFN01000001.1"/>
</dbReference>
<feature type="signal peptide" evidence="6">
    <location>
        <begin position="1"/>
        <end position="24"/>
    </location>
</feature>
<evidence type="ECO:0000256" key="2">
    <source>
        <dbReference type="ARBA" id="ARBA00022723"/>
    </source>
</evidence>
<dbReference type="KEGG" id="hqi:H9L05_05695"/>
<feature type="compositionally biased region" description="Polar residues" evidence="5">
    <location>
        <begin position="276"/>
        <end position="290"/>
    </location>
</feature>
<feature type="region of interest" description="Disordered" evidence="5">
    <location>
        <begin position="276"/>
        <end position="311"/>
    </location>
</feature>
<dbReference type="AlphaFoldDB" id="A0A7H0GXY1"/>
<organism evidence="8 9">
    <name type="scientific">Hymenobacter qilianensis</name>
    <dbReference type="NCBI Taxonomy" id="1385715"/>
    <lineage>
        <taxon>Bacteria</taxon>
        <taxon>Pseudomonadati</taxon>
        <taxon>Bacteroidota</taxon>
        <taxon>Cytophagia</taxon>
        <taxon>Cytophagales</taxon>
        <taxon>Hymenobacteraceae</taxon>
        <taxon>Hymenobacter</taxon>
    </lineage>
</organism>
<evidence type="ECO:0000256" key="5">
    <source>
        <dbReference type="SAM" id="MobiDB-lite"/>
    </source>
</evidence>
<dbReference type="Proteomes" id="UP000516093">
    <property type="component" value="Chromosome"/>
</dbReference>
<keyword evidence="1 8" id="KW-0645">Protease</keyword>
<evidence type="ECO:0000313" key="8">
    <source>
        <dbReference type="EMBL" id="QNP53147.1"/>
    </source>
</evidence>
<dbReference type="InterPro" id="IPR001818">
    <property type="entry name" value="Pept_M10_metallopeptidase"/>
</dbReference>
<protein>
    <submittedName>
        <fullName evidence="8">Matrixin family metalloprotease</fullName>
    </submittedName>
</protein>
<dbReference type="SUPFAM" id="SSF81296">
    <property type="entry name" value="E set domains"/>
    <property type="match status" value="1"/>
</dbReference>
<reference evidence="8 9" key="1">
    <citation type="submission" date="2020-08" db="EMBL/GenBank/DDBJ databases">
        <title>Genome sequence of Hymenobacter qilianensis JCM 19763T.</title>
        <authorList>
            <person name="Hyun D.-W."/>
            <person name="Bae J.-W."/>
        </authorList>
    </citation>
    <scope>NUCLEOTIDE SEQUENCE [LARGE SCALE GENOMIC DNA]</scope>
    <source>
        <strain evidence="8 9">JCM 19763</strain>
    </source>
</reference>
<dbReference type="InterPro" id="IPR024079">
    <property type="entry name" value="MetalloPept_cat_dom_sf"/>
</dbReference>
<evidence type="ECO:0000259" key="7">
    <source>
        <dbReference type="Pfam" id="PF00413"/>
    </source>
</evidence>
<dbReference type="Gene3D" id="2.60.40.10">
    <property type="entry name" value="Immunoglobulins"/>
    <property type="match status" value="1"/>
</dbReference>
<dbReference type="GO" id="GO:0004222">
    <property type="term" value="F:metalloendopeptidase activity"/>
    <property type="evidence" value="ECO:0007669"/>
    <property type="project" value="InterPro"/>
</dbReference>
<keyword evidence="9" id="KW-1185">Reference proteome</keyword>
<dbReference type="GO" id="GO:0006508">
    <property type="term" value="P:proteolysis"/>
    <property type="evidence" value="ECO:0007669"/>
    <property type="project" value="UniProtKB-KW"/>
</dbReference>
<dbReference type="SUPFAM" id="SSF55486">
    <property type="entry name" value="Metalloproteases ('zincins'), catalytic domain"/>
    <property type="match status" value="1"/>
</dbReference>
<dbReference type="InterPro" id="IPR014756">
    <property type="entry name" value="Ig_E-set"/>
</dbReference>
<dbReference type="Pfam" id="PF00413">
    <property type="entry name" value="Peptidase_M10"/>
    <property type="match status" value="1"/>
</dbReference>
<dbReference type="InterPro" id="IPR013783">
    <property type="entry name" value="Ig-like_fold"/>
</dbReference>
<dbReference type="GO" id="GO:0008270">
    <property type="term" value="F:zinc ion binding"/>
    <property type="evidence" value="ECO:0007669"/>
    <property type="project" value="InterPro"/>
</dbReference>
<dbReference type="Gene3D" id="3.40.390.10">
    <property type="entry name" value="Collagenase (Catalytic Domain)"/>
    <property type="match status" value="1"/>
</dbReference>
<proteinExistence type="predicted"/>
<keyword evidence="3" id="KW-0378">Hydrolase</keyword>
<keyword evidence="4" id="KW-0862">Zinc</keyword>
<dbReference type="GO" id="GO:0031012">
    <property type="term" value="C:extracellular matrix"/>
    <property type="evidence" value="ECO:0007669"/>
    <property type="project" value="InterPro"/>
</dbReference>
<feature type="chain" id="PRO_5028822282" evidence="6">
    <location>
        <begin position="25"/>
        <end position="720"/>
    </location>
</feature>
<evidence type="ECO:0000256" key="6">
    <source>
        <dbReference type="SAM" id="SignalP"/>
    </source>
</evidence>
<dbReference type="EMBL" id="CP060784">
    <property type="protein sequence ID" value="QNP53147.1"/>
    <property type="molecule type" value="Genomic_DNA"/>
</dbReference>
<gene>
    <name evidence="8" type="ORF">H9L05_05695</name>
</gene>